<keyword evidence="2" id="KW-0804">Transcription</keyword>
<proteinExistence type="predicted"/>
<dbReference type="Pfam" id="PF04967">
    <property type="entry name" value="HTH_10"/>
    <property type="match status" value="1"/>
</dbReference>
<sequence length="216" mass="24054">MSDVTAVFRVQHPDLVLTQTLAHDQTATVEPISEAGTDPHSGKYLYHIHSESFEQFEAGLQNDHTIADYEQVLRTDDEAIYSFEYTNQSQLFSPVISISNGVALEIKNDGAAWIMTVWMPSREQLSRLWEFASENDIEIELQRVNGYASPLETDAGLTTSQREALLLALKAGYFEEPREASLRDVAAELGISQPAAGGLLRRGIKRLILSSLSIDR</sequence>
<evidence type="ECO:0000259" key="3">
    <source>
        <dbReference type="Pfam" id="PF04967"/>
    </source>
</evidence>
<name>A0AAW4PY91_9EURY</name>
<organism evidence="4 5">
    <name type="scientific">Haloarcula rubra</name>
    <dbReference type="NCBI Taxonomy" id="2487747"/>
    <lineage>
        <taxon>Archaea</taxon>
        <taxon>Methanobacteriati</taxon>
        <taxon>Methanobacteriota</taxon>
        <taxon>Stenosarchaea group</taxon>
        <taxon>Halobacteria</taxon>
        <taxon>Halobacteriales</taxon>
        <taxon>Haloarculaceae</taxon>
        <taxon>Haloarcula</taxon>
    </lineage>
</organism>
<gene>
    <name evidence="4" type="ORF">EGH21_19715</name>
</gene>
<dbReference type="Proteomes" id="UP001430377">
    <property type="component" value="Unassembled WGS sequence"/>
</dbReference>
<keyword evidence="1" id="KW-0805">Transcription regulation</keyword>
<accession>A0AAW4PY91</accession>
<feature type="domain" description="HTH bat-type" evidence="3">
    <location>
        <begin position="157"/>
        <end position="208"/>
    </location>
</feature>
<dbReference type="RefSeq" id="WP_220620124.1">
    <property type="nucleotide sequence ID" value="NZ_RKLR01000012.1"/>
</dbReference>
<evidence type="ECO:0000313" key="5">
    <source>
        <dbReference type="Proteomes" id="UP001430377"/>
    </source>
</evidence>
<evidence type="ECO:0000256" key="1">
    <source>
        <dbReference type="ARBA" id="ARBA00023015"/>
    </source>
</evidence>
<dbReference type="EMBL" id="RKLR01000012">
    <property type="protein sequence ID" value="MBX0325257.1"/>
    <property type="molecule type" value="Genomic_DNA"/>
</dbReference>
<evidence type="ECO:0000313" key="4">
    <source>
        <dbReference type="EMBL" id="MBX0325257.1"/>
    </source>
</evidence>
<protein>
    <submittedName>
        <fullName evidence="4">Helix-turn-helix domain-containing protein</fullName>
    </submittedName>
</protein>
<comment type="caution">
    <text evidence="4">The sequence shown here is derived from an EMBL/GenBank/DDBJ whole genome shotgun (WGS) entry which is preliminary data.</text>
</comment>
<keyword evidence="5" id="KW-1185">Reference proteome</keyword>
<dbReference type="InterPro" id="IPR007050">
    <property type="entry name" value="HTH_bacterioopsin"/>
</dbReference>
<reference evidence="4 5" key="1">
    <citation type="submission" date="2021-06" db="EMBL/GenBank/DDBJ databases">
        <title>Halomicroarcula sp. a new haloarchaeum isolated from saline soil.</title>
        <authorList>
            <person name="Duran-Viseras A."/>
            <person name="Sanchez-Porro C."/>
            <person name="Ventosa A."/>
        </authorList>
    </citation>
    <scope>NUCLEOTIDE SEQUENCE [LARGE SCALE GENOMIC DNA]</scope>
    <source>
        <strain evidence="4 5">F13</strain>
    </source>
</reference>
<evidence type="ECO:0000256" key="2">
    <source>
        <dbReference type="ARBA" id="ARBA00023163"/>
    </source>
</evidence>
<dbReference type="PANTHER" id="PTHR34236:SF1">
    <property type="entry name" value="DIMETHYL SULFOXIDE REDUCTASE TRANSCRIPTIONAL ACTIVATOR"/>
    <property type="match status" value="1"/>
</dbReference>
<dbReference type="AlphaFoldDB" id="A0AAW4PY91"/>
<dbReference type="PANTHER" id="PTHR34236">
    <property type="entry name" value="DIMETHYL SULFOXIDE REDUCTASE TRANSCRIPTIONAL ACTIVATOR"/>
    <property type="match status" value="1"/>
</dbReference>